<dbReference type="AlphaFoldDB" id="A0AAE0ID94"/>
<dbReference type="EMBL" id="JAUEDM010000003">
    <property type="protein sequence ID" value="KAK3322837.1"/>
    <property type="molecule type" value="Genomic_DNA"/>
</dbReference>
<evidence type="ECO:0000259" key="1">
    <source>
        <dbReference type="Pfam" id="PF06985"/>
    </source>
</evidence>
<evidence type="ECO:0000313" key="3">
    <source>
        <dbReference type="Proteomes" id="UP001283341"/>
    </source>
</evidence>
<gene>
    <name evidence="2" type="ORF">B0H66DRAFT_215722</name>
</gene>
<accession>A0AAE0ID94</accession>
<dbReference type="InterPro" id="IPR052895">
    <property type="entry name" value="HetReg/Transcr_Mod"/>
</dbReference>
<dbReference type="PANTHER" id="PTHR24148:SF64">
    <property type="entry name" value="HETEROKARYON INCOMPATIBILITY DOMAIN-CONTAINING PROTEIN"/>
    <property type="match status" value="1"/>
</dbReference>
<dbReference type="PANTHER" id="PTHR24148">
    <property type="entry name" value="ANKYRIN REPEAT DOMAIN-CONTAINING PROTEIN 39 HOMOLOG-RELATED"/>
    <property type="match status" value="1"/>
</dbReference>
<organism evidence="2 3">
    <name type="scientific">Apodospora peruviana</name>
    <dbReference type="NCBI Taxonomy" id="516989"/>
    <lineage>
        <taxon>Eukaryota</taxon>
        <taxon>Fungi</taxon>
        <taxon>Dikarya</taxon>
        <taxon>Ascomycota</taxon>
        <taxon>Pezizomycotina</taxon>
        <taxon>Sordariomycetes</taxon>
        <taxon>Sordariomycetidae</taxon>
        <taxon>Sordariales</taxon>
        <taxon>Lasiosphaeriaceae</taxon>
        <taxon>Apodospora</taxon>
    </lineage>
</organism>
<protein>
    <submittedName>
        <fullName evidence="2">Heterokaryon incompatibility protein-domain-containing protein</fullName>
    </submittedName>
</protein>
<proteinExistence type="predicted"/>
<keyword evidence="3" id="KW-1185">Reference proteome</keyword>
<dbReference type="Proteomes" id="UP001283341">
    <property type="component" value="Unassembled WGS sequence"/>
</dbReference>
<reference evidence="2" key="1">
    <citation type="journal article" date="2023" name="Mol. Phylogenet. Evol.">
        <title>Genome-scale phylogeny and comparative genomics of the fungal order Sordariales.</title>
        <authorList>
            <person name="Hensen N."/>
            <person name="Bonometti L."/>
            <person name="Westerberg I."/>
            <person name="Brannstrom I.O."/>
            <person name="Guillou S."/>
            <person name="Cros-Aarteil S."/>
            <person name="Calhoun S."/>
            <person name="Haridas S."/>
            <person name="Kuo A."/>
            <person name="Mondo S."/>
            <person name="Pangilinan J."/>
            <person name="Riley R."/>
            <person name="LaButti K."/>
            <person name="Andreopoulos B."/>
            <person name="Lipzen A."/>
            <person name="Chen C."/>
            <person name="Yan M."/>
            <person name="Daum C."/>
            <person name="Ng V."/>
            <person name="Clum A."/>
            <person name="Steindorff A."/>
            <person name="Ohm R.A."/>
            <person name="Martin F."/>
            <person name="Silar P."/>
            <person name="Natvig D.O."/>
            <person name="Lalanne C."/>
            <person name="Gautier V."/>
            <person name="Ament-Velasquez S.L."/>
            <person name="Kruys A."/>
            <person name="Hutchinson M.I."/>
            <person name="Powell A.J."/>
            <person name="Barry K."/>
            <person name="Miller A.N."/>
            <person name="Grigoriev I.V."/>
            <person name="Debuchy R."/>
            <person name="Gladieux P."/>
            <person name="Hiltunen Thoren M."/>
            <person name="Johannesson H."/>
        </authorList>
    </citation>
    <scope>NUCLEOTIDE SEQUENCE</scope>
    <source>
        <strain evidence="2">CBS 118394</strain>
    </source>
</reference>
<sequence length="615" mass="69562">MKYSVLEPQHIRVLKLEPSTQHDSIITCSLAAVSFSDSGATHQYEALSYVWGDSTERNEILLDGQPMSITRNLWTALKYIRQPDASRTLWIDAVCINQNDVHERNDQVRQMGRIYHQALRVLVWLGPPDAKMESTLSALRVPGCLEGLENQFENFPKEIALGLKRILSQPWWHRIWVIQEHVLAGAEPLVGSGGTWLEWNQLVKAVLEYARSLIDASGTTFRDGSSTWASDPFSVIRHILLRQQWNDPNYFPETRGTIAEVVERTRGRQATDKRDQVFAVANLLGEREREQFPAPDYARSTNEIYQEATVAFIRSSKNLAFLIHAIEKDDEELGLPTWCVDFSKRLWDWGTYSNIGGIVLGKREEGKDVDKYMGVLSHDTSLGALKVLGGILGEVVGSSPVIAPSSAWAPSETTVIMFIKEVLRMSAISYKIWEGQHGAQAAKERLAKGKVWETAFGGGILFNIVDAACIHAGIEKVDGSDRPYNFWVVEAFVRKACPWYTKTLEGLLGSLHPTPELADSLRLKRALWVTLVLMTRTNIGSWWFATDTGYVARVEREVKRGDRLCTISGCRRPLVFRQHDGGAYQLIALPTCEDFFEDYHRTREREVEREVLTLV</sequence>
<dbReference type="InterPro" id="IPR010730">
    <property type="entry name" value="HET"/>
</dbReference>
<feature type="domain" description="Heterokaryon incompatibility" evidence="1">
    <location>
        <begin position="44"/>
        <end position="180"/>
    </location>
</feature>
<evidence type="ECO:0000313" key="2">
    <source>
        <dbReference type="EMBL" id="KAK3322837.1"/>
    </source>
</evidence>
<dbReference type="Pfam" id="PF06985">
    <property type="entry name" value="HET"/>
    <property type="match status" value="1"/>
</dbReference>
<comment type="caution">
    <text evidence="2">The sequence shown here is derived from an EMBL/GenBank/DDBJ whole genome shotgun (WGS) entry which is preliminary data.</text>
</comment>
<name>A0AAE0ID94_9PEZI</name>
<reference evidence="2" key="2">
    <citation type="submission" date="2023-06" db="EMBL/GenBank/DDBJ databases">
        <authorList>
            <consortium name="Lawrence Berkeley National Laboratory"/>
            <person name="Haridas S."/>
            <person name="Hensen N."/>
            <person name="Bonometti L."/>
            <person name="Westerberg I."/>
            <person name="Brannstrom I.O."/>
            <person name="Guillou S."/>
            <person name="Cros-Aarteil S."/>
            <person name="Calhoun S."/>
            <person name="Kuo A."/>
            <person name="Mondo S."/>
            <person name="Pangilinan J."/>
            <person name="Riley R."/>
            <person name="Labutti K."/>
            <person name="Andreopoulos B."/>
            <person name="Lipzen A."/>
            <person name="Chen C."/>
            <person name="Yanf M."/>
            <person name="Daum C."/>
            <person name="Ng V."/>
            <person name="Clum A."/>
            <person name="Steindorff A."/>
            <person name="Ohm R."/>
            <person name="Martin F."/>
            <person name="Silar P."/>
            <person name="Natvig D."/>
            <person name="Lalanne C."/>
            <person name="Gautier V."/>
            <person name="Ament-Velasquez S.L."/>
            <person name="Kruys A."/>
            <person name="Hutchinson M.I."/>
            <person name="Powell A.J."/>
            <person name="Barry K."/>
            <person name="Miller A.N."/>
            <person name="Grigoriev I.V."/>
            <person name="Debuchy R."/>
            <person name="Gladieux P."/>
            <person name="Thoren M.H."/>
            <person name="Johannesson H."/>
        </authorList>
    </citation>
    <scope>NUCLEOTIDE SEQUENCE</scope>
    <source>
        <strain evidence="2">CBS 118394</strain>
    </source>
</reference>